<evidence type="ECO:0000313" key="5">
    <source>
        <dbReference type="Proteomes" id="UP000183987"/>
    </source>
</evidence>
<reference evidence="5" key="1">
    <citation type="submission" date="2016-11" db="EMBL/GenBank/DDBJ databases">
        <authorList>
            <person name="Varghese N."/>
            <person name="Submissions S."/>
        </authorList>
    </citation>
    <scope>NUCLEOTIDE SEQUENCE [LARGE SCALE GENOMIC DNA]</scope>
    <source>
        <strain evidence="5">DSM 29326</strain>
    </source>
</reference>
<dbReference type="InterPro" id="IPR002694">
    <property type="entry name" value="Znf_CHC2"/>
</dbReference>
<dbReference type="InterPro" id="IPR036977">
    <property type="entry name" value="DNA_primase_Znf_CHC2"/>
</dbReference>
<dbReference type="STRING" id="366533.SAMN05444339_11020"/>
<gene>
    <name evidence="4" type="ORF">SAMN05444339_11020</name>
</gene>
<feature type="domain" description="DUF7146" evidence="3">
    <location>
        <begin position="127"/>
        <end position="247"/>
    </location>
</feature>
<keyword evidence="5" id="KW-1185">Reference proteome</keyword>
<dbReference type="GO" id="GO:0008270">
    <property type="term" value="F:zinc ion binding"/>
    <property type="evidence" value="ECO:0007669"/>
    <property type="project" value="InterPro"/>
</dbReference>
<dbReference type="SUPFAM" id="SSF57783">
    <property type="entry name" value="Zinc beta-ribbon"/>
    <property type="match status" value="1"/>
</dbReference>
<dbReference type="GO" id="GO:0003677">
    <property type="term" value="F:DNA binding"/>
    <property type="evidence" value="ECO:0007669"/>
    <property type="project" value="InterPro"/>
</dbReference>
<evidence type="ECO:0000259" key="2">
    <source>
        <dbReference type="Pfam" id="PF01807"/>
    </source>
</evidence>
<evidence type="ECO:0000256" key="1">
    <source>
        <dbReference type="SAM" id="Coils"/>
    </source>
</evidence>
<sequence length="376" mass="40640">MRMMDDARLDAAKAIPIMEVAKRLDLLAGLKRAGREWVGPCPSCGGNDRFGINPDAQVYNCRHCGGGDGLALVQLVQACDFPAALAFLVGEREVEIDSAEARRRAAQRAADQAKRDAKAEKARLEAIRAGRAIWDQGQDAAGTAVSGYLAARGLPPAICSAPPACLKFHPALPYMQKDPDGRGWITLHTGPAMLAACRAPNGNISAVHRTWIDLGKPKGKAVIRNADGEALPVKKLLGSKRRSAIRFYTVPHFHTLVMGEGIETTLTALAARAFEDAAYWAGIDLGHMAGRRNLRGEGMKYAGIPDYHDTDAFVPPPWVKRLIFIQDGDSEPRSTRAKLLAGLRRAKYHIPGLRTSIVHAGEGMDLNDVLMGSIED</sequence>
<protein>
    <submittedName>
        <fullName evidence="4">CHC2 zinc finger</fullName>
    </submittedName>
</protein>
<feature type="coiled-coil region" evidence="1">
    <location>
        <begin position="96"/>
        <end position="123"/>
    </location>
</feature>
<dbReference type="AlphaFoldDB" id="A0A1M5DJD8"/>
<dbReference type="InterPro" id="IPR055570">
    <property type="entry name" value="DUF7146"/>
</dbReference>
<evidence type="ECO:0000313" key="4">
    <source>
        <dbReference type="EMBL" id="SHF67129.1"/>
    </source>
</evidence>
<dbReference type="EMBL" id="FQUE01000010">
    <property type="protein sequence ID" value="SHF67129.1"/>
    <property type="molecule type" value="Genomic_DNA"/>
</dbReference>
<dbReference type="GO" id="GO:0003899">
    <property type="term" value="F:DNA-directed RNA polymerase activity"/>
    <property type="evidence" value="ECO:0007669"/>
    <property type="project" value="InterPro"/>
</dbReference>
<feature type="domain" description="Zinc finger CHC2-type" evidence="2">
    <location>
        <begin position="28"/>
        <end position="98"/>
    </location>
</feature>
<organism evidence="4 5">
    <name type="scientific">Loktanella atrilutea</name>
    <dbReference type="NCBI Taxonomy" id="366533"/>
    <lineage>
        <taxon>Bacteria</taxon>
        <taxon>Pseudomonadati</taxon>
        <taxon>Pseudomonadota</taxon>
        <taxon>Alphaproteobacteria</taxon>
        <taxon>Rhodobacterales</taxon>
        <taxon>Roseobacteraceae</taxon>
        <taxon>Loktanella</taxon>
    </lineage>
</organism>
<proteinExistence type="predicted"/>
<name>A0A1M5DJD8_LOKAT</name>
<dbReference type="Gene3D" id="3.90.580.10">
    <property type="entry name" value="Zinc finger, CHC2-type domain"/>
    <property type="match status" value="1"/>
</dbReference>
<evidence type="ECO:0000259" key="3">
    <source>
        <dbReference type="Pfam" id="PF23639"/>
    </source>
</evidence>
<accession>A0A1M5DJD8</accession>
<dbReference type="Pfam" id="PF01807">
    <property type="entry name" value="Zn_ribbon_DnaG"/>
    <property type="match status" value="1"/>
</dbReference>
<keyword evidence="1" id="KW-0175">Coiled coil</keyword>
<dbReference type="Proteomes" id="UP000183987">
    <property type="component" value="Unassembled WGS sequence"/>
</dbReference>
<dbReference type="GO" id="GO:0006260">
    <property type="term" value="P:DNA replication"/>
    <property type="evidence" value="ECO:0007669"/>
    <property type="project" value="InterPro"/>
</dbReference>
<dbReference type="Pfam" id="PF23639">
    <property type="entry name" value="DUF7146"/>
    <property type="match status" value="1"/>
</dbReference>